<feature type="domain" description="Mechanosensitive ion channel MscS" evidence="8">
    <location>
        <begin position="134"/>
        <end position="196"/>
    </location>
</feature>
<evidence type="ECO:0000313" key="10">
    <source>
        <dbReference type="EMBL" id="KRM71562.1"/>
    </source>
</evidence>
<name>A0A0R2AXX3_9LACO</name>
<comment type="caution">
    <text evidence="10">The sequence shown here is derived from an EMBL/GenBank/DDBJ whole genome shotgun (WGS) entry which is preliminary data.</text>
</comment>
<dbReference type="GO" id="GO:0005886">
    <property type="term" value="C:plasma membrane"/>
    <property type="evidence" value="ECO:0007669"/>
    <property type="project" value="UniProtKB-SubCell"/>
</dbReference>
<dbReference type="Pfam" id="PF21088">
    <property type="entry name" value="MS_channel_1st"/>
    <property type="match status" value="1"/>
</dbReference>
<dbReference type="InterPro" id="IPR049142">
    <property type="entry name" value="MS_channel_1st"/>
</dbReference>
<proteinExistence type="inferred from homology"/>
<feature type="domain" description="Mechanosensitive ion channel transmembrane helices 2/3" evidence="9">
    <location>
        <begin position="91"/>
        <end position="131"/>
    </location>
</feature>
<dbReference type="InterPro" id="IPR023408">
    <property type="entry name" value="MscS_beta-dom_sf"/>
</dbReference>
<dbReference type="AlphaFoldDB" id="A0A0R2AXX3"/>
<sequence length="297" mass="32744">MLVLADLTDQTAKQIDRQTNLLLRYFQQINWDSILATTVSKIIEILFFTLLFWLINKVGRAAIRHGFKSYQGKRLMSGNRVETIQTLSDNAFKYFILFFYLYAVLSVLGVPVGTLLTGAGILGLALGLGAQGFVNDVVTGFFILLEGQFDVGDSVQIGTITGTISSVGLRTTIVESSDGTQNYIPNRNIAIVSNRSRNNMLVLIKLPVYPTTDLTKVKTVISQVNADLTPKFDTIVSPPEILGMSENQDGSFSYQVQLFAQNGEQVRLQREFLAAYLAALHQAGIDLPTPRLTLTTP</sequence>
<feature type="transmembrane region" description="Helical" evidence="7">
    <location>
        <begin position="34"/>
        <end position="55"/>
    </location>
</feature>
<evidence type="ECO:0000256" key="5">
    <source>
        <dbReference type="ARBA" id="ARBA00022989"/>
    </source>
</evidence>
<evidence type="ECO:0000256" key="2">
    <source>
        <dbReference type="ARBA" id="ARBA00008017"/>
    </source>
</evidence>
<dbReference type="PANTHER" id="PTHR30460:SF0">
    <property type="entry name" value="MODERATE CONDUCTANCE MECHANOSENSITIVE CHANNEL YBIO"/>
    <property type="match status" value="1"/>
</dbReference>
<dbReference type="PANTHER" id="PTHR30460">
    <property type="entry name" value="MODERATE CONDUCTANCE MECHANOSENSITIVE CHANNEL YBIO"/>
    <property type="match status" value="1"/>
</dbReference>
<dbReference type="OrthoDB" id="9809206at2"/>
<keyword evidence="4 7" id="KW-0812">Transmembrane</keyword>
<dbReference type="InterPro" id="IPR011014">
    <property type="entry name" value="MscS_channel_TM-2"/>
</dbReference>
<dbReference type="Pfam" id="PF00924">
    <property type="entry name" value="MS_channel_2nd"/>
    <property type="match status" value="1"/>
</dbReference>
<dbReference type="SUPFAM" id="SSF82861">
    <property type="entry name" value="Mechanosensitive channel protein MscS (YggB), transmembrane region"/>
    <property type="match status" value="1"/>
</dbReference>
<evidence type="ECO:0000313" key="11">
    <source>
        <dbReference type="Proteomes" id="UP000051672"/>
    </source>
</evidence>
<gene>
    <name evidence="10" type="ORF">FC34_GL001678</name>
</gene>
<keyword evidence="3" id="KW-1003">Cell membrane</keyword>
<keyword evidence="6 7" id="KW-0472">Membrane</keyword>
<evidence type="ECO:0000256" key="4">
    <source>
        <dbReference type="ARBA" id="ARBA00022692"/>
    </source>
</evidence>
<evidence type="ECO:0000256" key="6">
    <source>
        <dbReference type="ARBA" id="ARBA00023136"/>
    </source>
</evidence>
<evidence type="ECO:0000259" key="8">
    <source>
        <dbReference type="Pfam" id="PF00924"/>
    </source>
</evidence>
<dbReference type="InterPro" id="IPR006685">
    <property type="entry name" value="MscS_channel_2nd"/>
</dbReference>
<evidence type="ECO:0000256" key="3">
    <source>
        <dbReference type="ARBA" id="ARBA00022475"/>
    </source>
</evidence>
<reference evidence="10 11" key="1">
    <citation type="journal article" date="2015" name="Genome Announc.">
        <title>Expanding the biotechnology potential of lactobacilli through comparative genomics of 213 strains and associated genera.</title>
        <authorList>
            <person name="Sun Z."/>
            <person name="Harris H.M."/>
            <person name="McCann A."/>
            <person name="Guo C."/>
            <person name="Argimon S."/>
            <person name="Zhang W."/>
            <person name="Yang X."/>
            <person name="Jeffery I.B."/>
            <person name="Cooney J.C."/>
            <person name="Kagawa T.F."/>
            <person name="Liu W."/>
            <person name="Song Y."/>
            <person name="Salvetti E."/>
            <person name="Wrobel A."/>
            <person name="Rasinkangas P."/>
            <person name="Parkhill J."/>
            <person name="Rea M.C."/>
            <person name="O'Sullivan O."/>
            <person name="Ritari J."/>
            <person name="Douillard F.P."/>
            <person name="Paul Ross R."/>
            <person name="Yang R."/>
            <person name="Briner A.E."/>
            <person name="Felis G.E."/>
            <person name="de Vos W.M."/>
            <person name="Barrangou R."/>
            <person name="Klaenhammer T.R."/>
            <person name="Caufield P.W."/>
            <person name="Cui Y."/>
            <person name="Zhang H."/>
            <person name="O'Toole P.W."/>
        </authorList>
    </citation>
    <scope>NUCLEOTIDE SEQUENCE [LARGE SCALE GENOMIC DNA]</scope>
    <source>
        <strain evidence="10 11">DSM 23927</strain>
    </source>
</reference>
<evidence type="ECO:0000256" key="7">
    <source>
        <dbReference type="SAM" id="Phobius"/>
    </source>
</evidence>
<protein>
    <submittedName>
        <fullName evidence="10">Small-conductance mechanosensitive channel</fullName>
    </submittedName>
</protein>
<comment type="subcellular location">
    <subcellularLocation>
        <location evidence="1">Cell membrane</location>
        <topology evidence="1">Multi-pass membrane protein</topology>
    </subcellularLocation>
</comment>
<keyword evidence="5 7" id="KW-1133">Transmembrane helix</keyword>
<dbReference type="Gene3D" id="2.30.30.60">
    <property type="match status" value="1"/>
</dbReference>
<dbReference type="Gene3D" id="3.30.70.100">
    <property type="match status" value="1"/>
</dbReference>
<dbReference type="InterPro" id="IPR045276">
    <property type="entry name" value="YbiO_bact"/>
</dbReference>
<comment type="similarity">
    <text evidence="2">Belongs to the MscS (TC 1.A.23) family.</text>
</comment>
<dbReference type="InterPro" id="IPR010920">
    <property type="entry name" value="LSM_dom_sf"/>
</dbReference>
<dbReference type="Proteomes" id="UP000051672">
    <property type="component" value="Unassembled WGS sequence"/>
</dbReference>
<keyword evidence="11" id="KW-1185">Reference proteome</keyword>
<dbReference type="EMBL" id="AYZQ01000004">
    <property type="protein sequence ID" value="KRM71562.1"/>
    <property type="molecule type" value="Genomic_DNA"/>
</dbReference>
<dbReference type="STRING" id="1423727.FC34_GL001678"/>
<dbReference type="Gene3D" id="1.10.287.1260">
    <property type="match status" value="1"/>
</dbReference>
<evidence type="ECO:0000256" key="1">
    <source>
        <dbReference type="ARBA" id="ARBA00004651"/>
    </source>
</evidence>
<evidence type="ECO:0000259" key="9">
    <source>
        <dbReference type="Pfam" id="PF21088"/>
    </source>
</evidence>
<feature type="transmembrane region" description="Helical" evidence="7">
    <location>
        <begin position="94"/>
        <end position="115"/>
    </location>
</feature>
<organism evidence="10 11">
    <name type="scientific">Lacticaseibacillus brantae DSM 23927</name>
    <dbReference type="NCBI Taxonomy" id="1423727"/>
    <lineage>
        <taxon>Bacteria</taxon>
        <taxon>Bacillati</taxon>
        <taxon>Bacillota</taxon>
        <taxon>Bacilli</taxon>
        <taxon>Lactobacillales</taxon>
        <taxon>Lactobacillaceae</taxon>
        <taxon>Lacticaseibacillus</taxon>
    </lineage>
</organism>
<dbReference type="SUPFAM" id="SSF50182">
    <property type="entry name" value="Sm-like ribonucleoproteins"/>
    <property type="match status" value="1"/>
</dbReference>
<dbReference type="GO" id="GO:0008381">
    <property type="term" value="F:mechanosensitive monoatomic ion channel activity"/>
    <property type="evidence" value="ECO:0007669"/>
    <property type="project" value="InterPro"/>
</dbReference>
<dbReference type="PATRIC" id="fig|1423727.3.peg.1700"/>
<dbReference type="InterPro" id="IPR011066">
    <property type="entry name" value="MscS_channel_C_sf"/>
</dbReference>
<accession>A0A0R2AXX3</accession>
<dbReference type="RefSeq" id="WP_057894948.1">
    <property type="nucleotide sequence ID" value="NZ_AYZQ01000004.1"/>
</dbReference>
<dbReference type="SUPFAM" id="SSF82689">
    <property type="entry name" value="Mechanosensitive channel protein MscS (YggB), C-terminal domain"/>
    <property type="match status" value="1"/>
</dbReference>